<reference evidence="1 2" key="1">
    <citation type="submission" date="2018-08" db="EMBL/GenBank/DDBJ databases">
        <title>Recombination of ecologically and evolutionarily significant loci maintains genetic cohesion in the Pseudomonas syringae species complex.</title>
        <authorList>
            <person name="Dillon M."/>
            <person name="Thakur S."/>
            <person name="Almeida R.N.D."/>
            <person name="Weir B.S."/>
            <person name="Guttman D.S."/>
        </authorList>
    </citation>
    <scope>NUCLEOTIDE SEQUENCE [LARGE SCALE GENOMIC DNA]</scope>
    <source>
        <strain evidence="1 2">ICMP 8636</strain>
    </source>
</reference>
<comment type="caution">
    <text evidence="1">The sequence shown here is derived from an EMBL/GenBank/DDBJ whole genome shotgun (WGS) entry which is preliminary data.</text>
</comment>
<gene>
    <name evidence="1" type="ORF">ALQ86_200215</name>
</gene>
<name>A0A3M3AHC3_PSEA0</name>
<evidence type="ECO:0000313" key="2">
    <source>
        <dbReference type="Proteomes" id="UP000272627"/>
    </source>
</evidence>
<evidence type="ECO:0000313" key="1">
    <source>
        <dbReference type="EMBL" id="RML99758.1"/>
    </source>
</evidence>
<proteinExistence type="predicted"/>
<protein>
    <submittedName>
        <fullName evidence="1">Uncharacterized protein</fullName>
    </submittedName>
</protein>
<accession>A0A3M3AHC3</accession>
<organism evidence="1 2">
    <name type="scientific">Pseudomonas amygdali pv. eriobotryae</name>
    <dbReference type="NCBI Taxonomy" id="129137"/>
    <lineage>
        <taxon>Bacteria</taxon>
        <taxon>Pseudomonadati</taxon>
        <taxon>Pseudomonadota</taxon>
        <taxon>Gammaproteobacteria</taxon>
        <taxon>Pseudomonadales</taxon>
        <taxon>Pseudomonadaceae</taxon>
        <taxon>Pseudomonas</taxon>
        <taxon>Pseudomonas amygdali</taxon>
    </lineage>
</organism>
<dbReference type="EMBL" id="RBOA01000254">
    <property type="protein sequence ID" value="RML99758.1"/>
    <property type="molecule type" value="Genomic_DNA"/>
</dbReference>
<sequence>MLDVKKRLSLQLYYTLRGSLGGPAKIIGFQSHLILVGRSRLQVEVGPSVANLSFAPIGPMLRGCTACQYRILGAFEKSGIKVR</sequence>
<dbReference type="Proteomes" id="UP000272627">
    <property type="component" value="Unassembled WGS sequence"/>
</dbReference>
<dbReference type="AlphaFoldDB" id="A0A3M3AHC3"/>